<keyword evidence="4" id="KW-0732">Signal</keyword>
<evidence type="ECO:0000256" key="2">
    <source>
        <dbReference type="ARBA" id="ARBA00023157"/>
    </source>
</evidence>
<dbReference type="Gene3D" id="3.90.70.10">
    <property type="entry name" value="Cysteine proteinases"/>
    <property type="match status" value="1"/>
</dbReference>
<dbReference type="SMART" id="SM00645">
    <property type="entry name" value="Pept_C1"/>
    <property type="match status" value="1"/>
</dbReference>
<dbReference type="InterPro" id="IPR039417">
    <property type="entry name" value="Peptidase_C1A_papain-like"/>
</dbReference>
<dbReference type="InterPro" id="IPR013128">
    <property type="entry name" value="Peptidase_C1A"/>
</dbReference>
<reference evidence="7" key="1">
    <citation type="submission" date="2025-08" db="UniProtKB">
        <authorList>
            <consortium name="RefSeq"/>
        </authorList>
    </citation>
    <scope>IDENTIFICATION</scope>
    <source>
        <tissue evidence="7">Silk gland</tissue>
    </source>
</reference>
<dbReference type="GO" id="GO:0008234">
    <property type="term" value="F:cysteine-type peptidase activity"/>
    <property type="evidence" value="ECO:0007669"/>
    <property type="project" value="InterPro"/>
</dbReference>
<feature type="compositionally biased region" description="Basic and acidic residues" evidence="3">
    <location>
        <begin position="772"/>
        <end position="781"/>
    </location>
</feature>
<feature type="region of interest" description="Disordered" evidence="3">
    <location>
        <begin position="530"/>
        <end position="553"/>
    </location>
</feature>
<dbReference type="Pfam" id="PF00112">
    <property type="entry name" value="Peptidase_C1"/>
    <property type="match status" value="1"/>
</dbReference>
<dbReference type="AlphaFoldDB" id="A0A6J2KCZ4"/>
<sequence>MTRTALLLGPLLCLLWGSRAAPGELRPAPELEPPAQGGTGLERSVRASASASWLNLIAEYADRSESDSAEDDDWFPKPIPITIPLGRKKSMPLLVLPIPVPASSSKGCAADVRESSSARPPWSRPLEGSSAELDEQLRSDVAEPRPHAPPALPHRATPSPGSRAPQEDQHVDVPRIHNIGSSQELVKLFHDQKPDNPNLPPLLLPEYDKEEATDEQSVSGSEEQRSRGRGAPAPDVAQPARPRFDRSMLMRGTLTVPRSDYTETFTVWWDGSSGAARVDFFDGATSTYRVVLPDGHVQGVEMHVDRTEEFDVLRCVQTAPRRAAPPDRAPPALPDLDLFSFGGYTETPQGRAERWKLTAAGRGGELGGVRGEALTFRHELLLVRAPDNYTAVPLQYTVSVDSSVLGYNVEGYEFRYQELRYETPDPALLQPNTADVCEELSQTDKIEVVEPLREYTMPYRDPRYDAELIRFKTKFYRQYSDDVEEALRKTLLIGASRFISAANRQSGPSLLEVNFLADRLEAEQRLLLGAGEAPGPSSAEAAPTSQRRARRDAERLPRNFDWRRHGAVTPVRFQGSCSSCWAFAVVGAVEGALFLRTSRLVPLSEQDLIDCAHPYGGHGCSGTWPRAAYDYIQDQGLRALDEYLPYEAKVLQCAARQTRPVTHISGHVNVTRHSELALKAAIRRNGPNVVLVDGQSKGFIYHKKGVLYDNRCKKRSRNHAVLAVGWGERRGESFFVVKNSWSSNWANEGYGWLHAPSNTCGVLTEPSYPVLRDPDVDRLPRESSSADPAPPLSSSPAPPVAPVPQRSKRTSRRRYRLSLP</sequence>
<feature type="region of interest" description="Disordered" evidence="3">
    <location>
        <begin position="103"/>
        <end position="168"/>
    </location>
</feature>
<protein>
    <submittedName>
        <fullName evidence="7">Uncharacterized protein LOC114249421</fullName>
    </submittedName>
</protein>
<name>A0A6J2KCZ4_BOMMA</name>
<feature type="signal peptide" evidence="4">
    <location>
        <begin position="1"/>
        <end position="20"/>
    </location>
</feature>
<feature type="compositionally biased region" description="Basic residues" evidence="3">
    <location>
        <begin position="806"/>
        <end position="820"/>
    </location>
</feature>
<dbReference type="PANTHER" id="PTHR12411">
    <property type="entry name" value="CYSTEINE PROTEASE FAMILY C1-RELATED"/>
    <property type="match status" value="1"/>
</dbReference>
<feature type="region of interest" description="Disordered" evidence="3">
    <location>
        <begin position="209"/>
        <end position="244"/>
    </location>
</feature>
<dbReference type="KEGG" id="bman:114249421"/>
<proteinExistence type="inferred from homology"/>
<dbReference type="CDD" id="cd02248">
    <property type="entry name" value="Peptidase_C1A"/>
    <property type="match status" value="1"/>
</dbReference>
<keyword evidence="2" id="KW-1015">Disulfide bond</keyword>
<feature type="domain" description="Peptidase C1A papain C-terminal" evidence="5">
    <location>
        <begin position="556"/>
        <end position="770"/>
    </location>
</feature>
<feature type="compositionally biased region" description="Basic and acidic residues" evidence="3">
    <location>
        <begin position="135"/>
        <end position="146"/>
    </location>
</feature>
<feature type="chain" id="PRO_5026696677" evidence="4">
    <location>
        <begin position="21"/>
        <end position="820"/>
    </location>
</feature>
<evidence type="ECO:0000256" key="3">
    <source>
        <dbReference type="SAM" id="MobiDB-lite"/>
    </source>
</evidence>
<dbReference type="GeneID" id="114249421"/>
<feature type="compositionally biased region" description="Pro residues" evidence="3">
    <location>
        <begin position="788"/>
        <end position="802"/>
    </location>
</feature>
<organism evidence="6 7">
    <name type="scientific">Bombyx mandarina</name>
    <name type="common">Wild silk moth</name>
    <name type="synonym">Wild silkworm</name>
    <dbReference type="NCBI Taxonomy" id="7092"/>
    <lineage>
        <taxon>Eukaryota</taxon>
        <taxon>Metazoa</taxon>
        <taxon>Ecdysozoa</taxon>
        <taxon>Arthropoda</taxon>
        <taxon>Hexapoda</taxon>
        <taxon>Insecta</taxon>
        <taxon>Pterygota</taxon>
        <taxon>Neoptera</taxon>
        <taxon>Endopterygota</taxon>
        <taxon>Lepidoptera</taxon>
        <taxon>Glossata</taxon>
        <taxon>Ditrysia</taxon>
        <taxon>Bombycoidea</taxon>
        <taxon>Bombycidae</taxon>
        <taxon>Bombycinae</taxon>
        <taxon>Bombyx</taxon>
    </lineage>
</organism>
<dbReference type="SUPFAM" id="SSF54001">
    <property type="entry name" value="Cysteine proteinases"/>
    <property type="match status" value="1"/>
</dbReference>
<evidence type="ECO:0000259" key="5">
    <source>
        <dbReference type="SMART" id="SM00645"/>
    </source>
</evidence>
<dbReference type="InterPro" id="IPR038765">
    <property type="entry name" value="Papain-like_cys_pep_sf"/>
</dbReference>
<dbReference type="InterPro" id="IPR000668">
    <property type="entry name" value="Peptidase_C1A_C"/>
</dbReference>
<gene>
    <name evidence="7" type="primary">LOC114249421</name>
</gene>
<feature type="region of interest" description="Disordered" evidence="3">
    <location>
        <begin position="771"/>
        <end position="820"/>
    </location>
</feature>
<dbReference type="OrthoDB" id="65740at2759"/>
<keyword evidence="6" id="KW-1185">Reference proteome</keyword>
<evidence type="ECO:0000313" key="6">
    <source>
        <dbReference type="Proteomes" id="UP000504629"/>
    </source>
</evidence>
<accession>A0A6J2KCZ4</accession>
<evidence type="ECO:0000313" key="7">
    <source>
        <dbReference type="RefSeq" id="XP_028038802.1"/>
    </source>
</evidence>
<evidence type="ECO:0000256" key="4">
    <source>
        <dbReference type="SAM" id="SignalP"/>
    </source>
</evidence>
<feature type="compositionally biased region" description="Low complexity" evidence="3">
    <location>
        <begin position="530"/>
        <end position="543"/>
    </location>
</feature>
<dbReference type="GO" id="GO:0006508">
    <property type="term" value="P:proteolysis"/>
    <property type="evidence" value="ECO:0007669"/>
    <property type="project" value="InterPro"/>
</dbReference>
<dbReference type="Proteomes" id="UP000504629">
    <property type="component" value="Unplaced"/>
</dbReference>
<comment type="similarity">
    <text evidence="1">Belongs to the peptidase C1 family.</text>
</comment>
<dbReference type="RefSeq" id="XP_028038802.1">
    <property type="nucleotide sequence ID" value="XM_028183001.1"/>
</dbReference>
<evidence type="ECO:0000256" key="1">
    <source>
        <dbReference type="ARBA" id="ARBA00008455"/>
    </source>
</evidence>
<dbReference type="FunFam" id="3.90.70.10:FF:000332">
    <property type="entry name" value="Cathepsin L1"/>
    <property type="match status" value="1"/>
</dbReference>
<dbReference type="PRINTS" id="PR00705">
    <property type="entry name" value="PAPAIN"/>
</dbReference>